<name>A0A7C3IJT3_9SPIR</name>
<proteinExistence type="inferred from homology"/>
<dbReference type="PANTHER" id="PTHR47053">
    <property type="entry name" value="MUREIN DD-ENDOPEPTIDASE MEPH-RELATED"/>
    <property type="match status" value="1"/>
</dbReference>
<comment type="similarity">
    <text evidence="1">Belongs to the peptidase C40 family.</text>
</comment>
<dbReference type="InterPro" id="IPR038765">
    <property type="entry name" value="Papain-like_cys_pep_sf"/>
</dbReference>
<organism evidence="7">
    <name type="scientific">Gracilinema caldarium</name>
    <dbReference type="NCBI Taxonomy" id="215591"/>
    <lineage>
        <taxon>Bacteria</taxon>
        <taxon>Pseudomonadati</taxon>
        <taxon>Spirochaetota</taxon>
        <taxon>Spirochaetia</taxon>
        <taxon>Spirochaetales</taxon>
        <taxon>Breznakiellaceae</taxon>
        <taxon>Gracilinema</taxon>
    </lineage>
</organism>
<sequence>MYTAPPKSQLFLILLTFFSISAIFPNDTADIRSVIVTTAKRYVGVPYMYGAASPSAFDCSGFIGYVYREAADIRVPRSSRQIWLIGLPIPLAKAQPGDILVFDTSGGFPSHVALLIDKSQMIHAVSQGPRTGVMISPLNDSYFGPRLIGVRSFIADMSVKRTETEKPNSEPVKNEIPIDTISFTITNEPVIYTDKIPAQVGSGVQFVVSNGTGKDGTFEILFYKMDLDPAKAKTIRQDRITIKAGDSIELDPIILTETGQYKLILKTSSNLKRVERVWKVVSSK</sequence>
<dbReference type="GO" id="GO:0008234">
    <property type="term" value="F:cysteine-type peptidase activity"/>
    <property type="evidence" value="ECO:0007669"/>
    <property type="project" value="UniProtKB-KW"/>
</dbReference>
<accession>A0A7C3IJT3</accession>
<gene>
    <name evidence="7" type="ORF">ENS59_06280</name>
</gene>
<dbReference type="PANTHER" id="PTHR47053:SF1">
    <property type="entry name" value="MUREIN DD-ENDOPEPTIDASE MEPH-RELATED"/>
    <property type="match status" value="1"/>
</dbReference>
<dbReference type="SUPFAM" id="SSF54001">
    <property type="entry name" value="Cysteine proteinases"/>
    <property type="match status" value="1"/>
</dbReference>
<dbReference type="Gene3D" id="3.90.1720.10">
    <property type="entry name" value="endopeptidase domain like (from Nostoc punctiforme)"/>
    <property type="match status" value="1"/>
</dbReference>
<dbReference type="GO" id="GO:0006508">
    <property type="term" value="P:proteolysis"/>
    <property type="evidence" value="ECO:0007669"/>
    <property type="project" value="UniProtKB-KW"/>
</dbReference>
<dbReference type="InterPro" id="IPR051202">
    <property type="entry name" value="Peptidase_C40"/>
</dbReference>
<evidence type="ECO:0000256" key="4">
    <source>
        <dbReference type="ARBA" id="ARBA00022807"/>
    </source>
</evidence>
<evidence type="ECO:0000256" key="1">
    <source>
        <dbReference type="ARBA" id="ARBA00007074"/>
    </source>
</evidence>
<dbReference type="Pfam" id="PF00877">
    <property type="entry name" value="NLPC_P60"/>
    <property type="match status" value="1"/>
</dbReference>
<comment type="caution">
    <text evidence="7">The sequence shown here is derived from an EMBL/GenBank/DDBJ whole genome shotgun (WGS) entry which is preliminary data.</text>
</comment>
<feature type="chain" id="PRO_5027593843" evidence="5">
    <location>
        <begin position="23"/>
        <end position="284"/>
    </location>
</feature>
<dbReference type="InterPro" id="IPR000064">
    <property type="entry name" value="NLP_P60_dom"/>
</dbReference>
<evidence type="ECO:0000256" key="5">
    <source>
        <dbReference type="SAM" id="SignalP"/>
    </source>
</evidence>
<dbReference type="PROSITE" id="PS51935">
    <property type="entry name" value="NLPC_P60"/>
    <property type="match status" value="1"/>
</dbReference>
<feature type="signal peptide" evidence="5">
    <location>
        <begin position="1"/>
        <end position="22"/>
    </location>
</feature>
<keyword evidence="5" id="KW-0732">Signal</keyword>
<protein>
    <submittedName>
        <fullName evidence="7">NlpC/P60 family protein</fullName>
    </submittedName>
</protein>
<reference evidence="7" key="1">
    <citation type="journal article" date="2020" name="mSystems">
        <title>Genome- and Community-Level Interaction Insights into Carbon Utilization and Element Cycling Functions of Hydrothermarchaeota in Hydrothermal Sediment.</title>
        <authorList>
            <person name="Zhou Z."/>
            <person name="Liu Y."/>
            <person name="Xu W."/>
            <person name="Pan J."/>
            <person name="Luo Z.H."/>
            <person name="Li M."/>
        </authorList>
    </citation>
    <scope>NUCLEOTIDE SEQUENCE [LARGE SCALE GENOMIC DNA]</scope>
    <source>
        <strain evidence="7">SpSt-503</strain>
    </source>
</reference>
<evidence type="ECO:0000256" key="2">
    <source>
        <dbReference type="ARBA" id="ARBA00022670"/>
    </source>
</evidence>
<feature type="domain" description="NlpC/P60" evidence="6">
    <location>
        <begin position="29"/>
        <end position="154"/>
    </location>
</feature>
<dbReference type="AlphaFoldDB" id="A0A7C3IJT3"/>
<keyword evidence="2" id="KW-0645">Protease</keyword>
<evidence type="ECO:0000313" key="7">
    <source>
        <dbReference type="EMBL" id="HFH29105.1"/>
    </source>
</evidence>
<evidence type="ECO:0000259" key="6">
    <source>
        <dbReference type="PROSITE" id="PS51935"/>
    </source>
</evidence>
<keyword evidence="3" id="KW-0378">Hydrolase</keyword>
<dbReference type="EMBL" id="DSVL01000196">
    <property type="protein sequence ID" value="HFH29105.1"/>
    <property type="molecule type" value="Genomic_DNA"/>
</dbReference>
<evidence type="ECO:0000256" key="3">
    <source>
        <dbReference type="ARBA" id="ARBA00022801"/>
    </source>
</evidence>
<keyword evidence="4" id="KW-0788">Thiol protease</keyword>